<dbReference type="Proteomes" id="UP000295367">
    <property type="component" value="Unassembled WGS sequence"/>
</dbReference>
<reference evidence="1 2" key="1">
    <citation type="submission" date="2019-03" db="EMBL/GenBank/DDBJ databases">
        <title>Genomic Encyclopedia of Type Strains, Phase IV (KMG-IV): sequencing the most valuable type-strain genomes for metagenomic binning, comparative biology and taxonomic classification.</title>
        <authorList>
            <person name="Goeker M."/>
        </authorList>
    </citation>
    <scope>NUCLEOTIDE SEQUENCE [LARGE SCALE GENOMIC DNA]</scope>
    <source>
        <strain evidence="1 2">DSM 100309</strain>
    </source>
</reference>
<dbReference type="InterPro" id="IPR027396">
    <property type="entry name" value="DsrEFH-like"/>
</dbReference>
<comment type="caution">
    <text evidence="1">The sequence shown here is derived from an EMBL/GenBank/DDBJ whole genome shotgun (WGS) entry which is preliminary data.</text>
</comment>
<dbReference type="EMBL" id="SMCO01000022">
    <property type="protein sequence ID" value="TCV82311.1"/>
    <property type="molecule type" value="Genomic_DNA"/>
</dbReference>
<name>A0A4R3XUB7_9PROT</name>
<dbReference type="AlphaFoldDB" id="A0A4R3XUB7"/>
<dbReference type="Gene3D" id="3.40.1260.10">
    <property type="entry name" value="DsrEFH-like"/>
    <property type="match status" value="1"/>
</dbReference>
<evidence type="ECO:0000313" key="2">
    <source>
        <dbReference type="Proteomes" id="UP000295367"/>
    </source>
</evidence>
<dbReference type="PANTHER" id="PTHR34655:SF2">
    <property type="entry name" value="PEROXIREDOXIN FAMILY PROTEIN"/>
    <property type="match status" value="1"/>
</dbReference>
<gene>
    <name evidence="1" type="ORF">EDC63_1222</name>
</gene>
<dbReference type="InterPro" id="IPR032836">
    <property type="entry name" value="DsrE2-like"/>
</dbReference>
<proteinExistence type="predicted"/>
<accession>A0A4R3XUB7</accession>
<evidence type="ECO:0000313" key="1">
    <source>
        <dbReference type="EMBL" id="TCV82311.1"/>
    </source>
</evidence>
<dbReference type="NCBIfam" id="NF047629">
    <property type="entry name" value="SulfCarrDsrE2"/>
    <property type="match status" value="1"/>
</dbReference>
<dbReference type="PANTHER" id="PTHR34655">
    <property type="entry name" value="CONSERVED WITHIN P. AEROPHILUM"/>
    <property type="match status" value="1"/>
</dbReference>
<keyword evidence="2" id="KW-1185">Reference proteome</keyword>
<dbReference type="Pfam" id="PF13686">
    <property type="entry name" value="DrsE_2"/>
    <property type="match status" value="1"/>
</dbReference>
<organism evidence="1 2">
    <name type="scientific">Sulfurirhabdus autotrophica</name>
    <dbReference type="NCBI Taxonomy" id="1706046"/>
    <lineage>
        <taxon>Bacteria</taxon>
        <taxon>Pseudomonadati</taxon>
        <taxon>Pseudomonadota</taxon>
        <taxon>Betaproteobacteria</taxon>
        <taxon>Nitrosomonadales</taxon>
        <taxon>Sulfuricellaceae</taxon>
        <taxon>Sulfurirhabdus</taxon>
    </lineage>
</organism>
<sequence length="210" mass="23217">MNAPVLQMPIQNEIAQHQLDSIINARLDELLPQKLAEIAANKTPSMAIIVTKGTLDWAYPPFILASTAAALGWEVSLFFTFYGLELLKRDLSSLKISPLGNPAMPMKMPVGPQWFRGIEWNIPNLVQAAIPGYENLATSLMKKTIKNVGVADVEELRQFCLEADVIMVACQMTVDLFGYDQEVFIPEVKDYIGAASFLPIAQTSDVSLFI</sequence>
<protein>
    <submittedName>
        <fullName evidence="1">Peroxiredoxin family protein</fullName>
    </submittedName>
</protein>
<dbReference type="SUPFAM" id="SSF75169">
    <property type="entry name" value="DsrEFH-like"/>
    <property type="match status" value="1"/>
</dbReference>